<evidence type="ECO:0000313" key="8">
    <source>
        <dbReference type="EMBL" id="CAF1014666.1"/>
    </source>
</evidence>
<proteinExistence type="predicted"/>
<dbReference type="SMART" id="SM00181">
    <property type="entry name" value="EGF"/>
    <property type="match status" value="3"/>
</dbReference>
<reference evidence="8" key="1">
    <citation type="submission" date="2021-02" db="EMBL/GenBank/DDBJ databases">
        <authorList>
            <person name="Nowell W R."/>
        </authorList>
    </citation>
    <scope>NUCLEOTIDE SEQUENCE</scope>
</reference>
<feature type="disulfide bond" evidence="4">
    <location>
        <begin position="398"/>
        <end position="407"/>
    </location>
</feature>
<dbReference type="EMBL" id="CAJNOG010000152">
    <property type="protein sequence ID" value="CAF1014666.1"/>
    <property type="molecule type" value="Genomic_DNA"/>
</dbReference>
<dbReference type="PROSITE" id="PS50026">
    <property type="entry name" value="EGF_3"/>
    <property type="match status" value="3"/>
</dbReference>
<dbReference type="PANTHER" id="PTHR24049">
    <property type="entry name" value="CRUMBS FAMILY MEMBER"/>
    <property type="match status" value="1"/>
</dbReference>
<evidence type="ECO:0000256" key="4">
    <source>
        <dbReference type="PROSITE-ProRule" id="PRU00076"/>
    </source>
</evidence>
<dbReference type="SMART" id="SM00179">
    <property type="entry name" value="EGF_CA"/>
    <property type="match status" value="3"/>
</dbReference>
<dbReference type="PROSITE" id="PS00022">
    <property type="entry name" value="EGF_1"/>
    <property type="match status" value="2"/>
</dbReference>
<keyword evidence="6" id="KW-1133">Transmembrane helix</keyword>
<dbReference type="InterPro" id="IPR001881">
    <property type="entry name" value="EGF-like_Ca-bd_dom"/>
</dbReference>
<evidence type="ECO:0000256" key="5">
    <source>
        <dbReference type="SAM" id="MobiDB-lite"/>
    </source>
</evidence>
<dbReference type="InterPro" id="IPR000742">
    <property type="entry name" value="EGF"/>
</dbReference>
<feature type="compositionally biased region" description="Low complexity" evidence="5">
    <location>
        <begin position="196"/>
        <end position="212"/>
    </location>
</feature>
<feature type="domain" description="EGF-like" evidence="7">
    <location>
        <begin position="449"/>
        <end position="486"/>
    </location>
</feature>
<dbReference type="AlphaFoldDB" id="A0A814HVG6"/>
<evidence type="ECO:0000256" key="6">
    <source>
        <dbReference type="SAM" id="Phobius"/>
    </source>
</evidence>
<dbReference type="Proteomes" id="UP000663844">
    <property type="component" value="Unassembled WGS sequence"/>
</dbReference>
<organism evidence="8 10">
    <name type="scientific">Adineta steineri</name>
    <dbReference type="NCBI Taxonomy" id="433720"/>
    <lineage>
        <taxon>Eukaryota</taxon>
        <taxon>Metazoa</taxon>
        <taxon>Spiralia</taxon>
        <taxon>Gnathifera</taxon>
        <taxon>Rotifera</taxon>
        <taxon>Eurotatoria</taxon>
        <taxon>Bdelloidea</taxon>
        <taxon>Adinetida</taxon>
        <taxon>Adinetidae</taxon>
        <taxon>Adineta</taxon>
    </lineage>
</organism>
<evidence type="ECO:0000256" key="1">
    <source>
        <dbReference type="ARBA" id="ARBA00022536"/>
    </source>
</evidence>
<dbReference type="Gene3D" id="2.10.25.10">
    <property type="entry name" value="Laminin"/>
    <property type="match status" value="3"/>
</dbReference>
<dbReference type="GO" id="GO:0005509">
    <property type="term" value="F:calcium ion binding"/>
    <property type="evidence" value="ECO:0007669"/>
    <property type="project" value="InterPro"/>
</dbReference>
<evidence type="ECO:0000313" key="9">
    <source>
        <dbReference type="EMBL" id="CAF3612137.1"/>
    </source>
</evidence>
<sequence length="566" mass="61444">MLWNDHQKKPKSLFVTSNGTIYIDNGAQGRIDTWSPGGHSDYIPLTPRQSCYGLFVDTNDTIYCSMRDSYTIMKKSLRIKNDSWIAAVVNVKQDAKPKDKQPKPIELKSPHGIFVNVNFDLYVADYDDNSIKRFKSGQTSGGTIVFQNSPKNINITYGSPLMEIKDDYGNNITNFSSSAEINETDYTEATDMYPETVTSSDSTDLSTISTVTDDNKPSSETSLLRELDGSSSIITTTTTGRSTTTNATDSSTTTITTDSPATTTATDSSVTTTATDISATVTATDTSATTITPDSSVTTTTTGRPTTTTAADSSVTTTAIDNSPTATTTGGSTTTTPLKPTIDEKPASNFVAPNCSDSNFIGLSCNISSQPCDIYKPCQNLGICTNNLTFSLGYTCLCQPDFSGTNCETNIHPCHLDTCLHDGNCTNVNSTHFFCNCTDGRIGIHCESIVNYCHNVTCLNKGICQPLLLGYECRCVSSSFTGDHCQNVAQSLVVRQFVSKTFGYIAIIAISVVVGFVVIMDILKYGFGIDPVCKERDLLRRHTAGLRRSNRPKQKLQNKLYLRHLS</sequence>
<name>A0A814HVG6_9BILA</name>
<dbReference type="SUPFAM" id="SSF57196">
    <property type="entry name" value="EGF/Laminin"/>
    <property type="match status" value="3"/>
</dbReference>
<feature type="compositionally biased region" description="Low complexity" evidence="5">
    <location>
        <begin position="289"/>
        <end position="337"/>
    </location>
</feature>
<evidence type="ECO:0000256" key="3">
    <source>
        <dbReference type="ARBA" id="ARBA00023157"/>
    </source>
</evidence>
<dbReference type="Gene3D" id="2.120.10.30">
    <property type="entry name" value="TolB, C-terminal domain"/>
    <property type="match status" value="1"/>
</dbReference>
<keyword evidence="3 4" id="KW-1015">Disulfide bond</keyword>
<feature type="compositionally biased region" description="Basic and acidic residues" evidence="5">
    <location>
        <begin position="213"/>
        <end position="228"/>
    </location>
</feature>
<gene>
    <name evidence="8" type="ORF">JYZ213_LOCUS16724</name>
    <name evidence="9" type="ORF">OXD698_LOCUS6978</name>
</gene>
<feature type="region of interest" description="Disordered" evidence="5">
    <location>
        <begin position="289"/>
        <end position="345"/>
    </location>
</feature>
<keyword evidence="2" id="KW-0677">Repeat</keyword>
<evidence type="ECO:0000256" key="2">
    <source>
        <dbReference type="ARBA" id="ARBA00022737"/>
    </source>
</evidence>
<feature type="region of interest" description="Disordered" evidence="5">
    <location>
        <begin position="195"/>
        <end position="272"/>
    </location>
</feature>
<dbReference type="CDD" id="cd00054">
    <property type="entry name" value="EGF_CA"/>
    <property type="match status" value="1"/>
</dbReference>
<keyword evidence="6" id="KW-0472">Membrane</keyword>
<keyword evidence="6" id="KW-0812">Transmembrane</keyword>
<dbReference type="EMBL" id="CAJOAZ010000312">
    <property type="protein sequence ID" value="CAF3612137.1"/>
    <property type="molecule type" value="Genomic_DNA"/>
</dbReference>
<feature type="domain" description="EGF-like" evidence="7">
    <location>
        <begin position="368"/>
        <end position="408"/>
    </location>
</feature>
<accession>A0A814HVG6</accession>
<protein>
    <recommendedName>
        <fullName evidence="7">EGF-like domain-containing protein</fullName>
    </recommendedName>
</protein>
<evidence type="ECO:0000259" key="7">
    <source>
        <dbReference type="PROSITE" id="PS50026"/>
    </source>
</evidence>
<dbReference type="Proteomes" id="UP000663845">
    <property type="component" value="Unassembled WGS sequence"/>
</dbReference>
<dbReference type="SUPFAM" id="SSF63825">
    <property type="entry name" value="YWTD domain"/>
    <property type="match status" value="1"/>
</dbReference>
<dbReference type="InterPro" id="IPR051022">
    <property type="entry name" value="Notch_Cell-Fate_Det"/>
</dbReference>
<comment type="caution">
    <text evidence="8">The sequence shown here is derived from an EMBL/GenBank/DDBJ whole genome shotgun (WGS) entry which is preliminary data.</text>
</comment>
<feature type="compositionally biased region" description="Low complexity" evidence="5">
    <location>
        <begin position="229"/>
        <end position="272"/>
    </location>
</feature>
<dbReference type="InterPro" id="IPR011042">
    <property type="entry name" value="6-blade_b-propeller_TolB-like"/>
</dbReference>
<keyword evidence="1 4" id="KW-0245">EGF-like domain</keyword>
<feature type="disulfide bond" evidence="4">
    <location>
        <begin position="437"/>
        <end position="446"/>
    </location>
</feature>
<feature type="transmembrane region" description="Helical" evidence="6">
    <location>
        <begin position="502"/>
        <end position="523"/>
    </location>
</feature>
<evidence type="ECO:0000313" key="10">
    <source>
        <dbReference type="Proteomes" id="UP000663845"/>
    </source>
</evidence>
<comment type="caution">
    <text evidence="4">Lacks conserved residue(s) required for the propagation of feature annotation.</text>
</comment>
<feature type="domain" description="EGF-like" evidence="7">
    <location>
        <begin position="410"/>
        <end position="447"/>
    </location>
</feature>